<dbReference type="KEGG" id="tum:CBW65_16175"/>
<protein>
    <submittedName>
        <fullName evidence="1">Uncharacterized protein</fullName>
    </submittedName>
</protein>
<sequence>MGHDMGQVLGGLMSAIAEARSISDKASRDLALQYEKDELLRVFPVPCVELENVEMNLTFALEDGGVKDSPLPVTSAQEDLAREKELVYGTAEKARTKVMDAMTSTLRKLFTFTKAYDAAKVAETISTTVAAIIGNPTHLVVATKPQGPIKLESFDERQIATKILYELMEAGFVTLTKTNLSNATNELVKALGAVAVEHERKAIELRDLVHRDVPLNQLPLNLLLQHSELSGLPAECLSSIKITVNVANYEWTQTEDRTGTPIRKLIRE</sequence>
<dbReference type="Proteomes" id="UP000195437">
    <property type="component" value="Chromosome"/>
</dbReference>
<dbReference type="OrthoDB" id="2380821at2"/>
<evidence type="ECO:0000313" key="1">
    <source>
        <dbReference type="EMBL" id="ARU62332.1"/>
    </source>
</evidence>
<dbReference type="AlphaFoldDB" id="A0A1Y0IP18"/>
<name>A0A1Y0IP18_9BACL</name>
<dbReference type="RefSeq" id="WP_087457694.1">
    <property type="nucleotide sequence ID" value="NZ_CP021434.1"/>
</dbReference>
<evidence type="ECO:0000313" key="2">
    <source>
        <dbReference type="Proteomes" id="UP000195437"/>
    </source>
</evidence>
<accession>A0A1Y0IP18</accession>
<reference evidence="2" key="1">
    <citation type="submission" date="2017-05" db="EMBL/GenBank/DDBJ databases">
        <authorList>
            <person name="Sung H."/>
        </authorList>
    </citation>
    <scope>NUCLEOTIDE SEQUENCE [LARGE SCALE GENOMIC DNA]</scope>
    <source>
        <strain evidence="2">AR23208</strain>
    </source>
</reference>
<keyword evidence="2" id="KW-1185">Reference proteome</keyword>
<dbReference type="EMBL" id="CP021434">
    <property type="protein sequence ID" value="ARU62332.1"/>
    <property type="molecule type" value="Genomic_DNA"/>
</dbReference>
<proteinExistence type="predicted"/>
<organism evidence="1 2">
    <name type="scientific">Tumebacillus avium</name>
    <dbReference type="NCBI Taxonomy" id="1903704"/>
    <lineage>
        <taxon>Bacteria</taxon>
        <taxon>Bacillati</taxon>
        <taxon>Bacillota</taxon>
        <taxon>Bacilli</taxon>
        <taxon>Bacillales</taxon>
        <taxon>Alicyclobacillaceae</taxon>
        <taxon>Tumebacillus</taxon>
    </lineage>
</organism>
<gene>
    <name evidence="1" type="ORF">CBW65_16175</name>
</gene>